<dbReference type="InterPro" id="IPR026017">
    <property type="entry name" value="Lumazine-bd_dom"/>
</dbReference>
<keyword evidence="7 12" id="KW-0808">Transferase</keyword>
<protein>
    <recommendedName>
        <fullName evidence="5 9">Riboflavin synthase</fullName>
        <ecNumber evidence="4 9">2.5.1.9</ecNumber>
    </recommendedName>
</protein>
<dbReference type="CDD" id="cd00402">
    <property type="entry name" value="Riboflavin_synthase_like"/>
    <property type="match status" value="1"/>
</dbReference>
<dbReference type="PANTHER" id="PTHR21098:SF12">
    <property type="entry name" value="RIBOFLAVIN SYNTHASE"/>
    <property type="match status" value="1"/>
</dbReference>
<evidence type="ECO:0000256" key="4">
    <source>
        <dbReference type="ARBA" id="ARBA00012827"/>
    </source>
</evidence>
<dbReference type="PIRSF" id="PIRSF000498">
    <property type="entry name" value="Riboflavin_syn_A"/>
    <property type="match status" value="1"/>
</dbReference>
<keyword evidence="8" id="KW-0677">Repeat</keyword>
<evidence type="ECO:0000256" key="6">
    <source>
        <dbReference type="ARBA" id="ARBA00022619"/>
    </source>
</evidence>
<evidence type="ECO:0000259" key="11">
    <source>
        <dbReference type="PROSITE" id="PS51177"/>
    </source>
</evidence>
<evidence type="ECO:0000256" key="2">
    <source>
        <dbReference type="ARBA" id="ARBA00002803"/>
    </source>
</evidence>
<keyword evidence="6" id="KW-0686">Riboflavin biosynthesis</keyword>
<feature type="repeat" description="Lumazine-binding" evidence="10">
    <location>
        <begin position="96"/>
        <end position="192"/>
    </location>
</feature>
<dbReference type="KEGG" id="uru:DSM104443_01623"/>
<reference evidence="12 13" key="1">
    <citation type="submission" date="2020-04" db="EMBL/GenBank/DDBJ databases">
        <title>Usitatibacter rugosus gen. nov., sp. nov. and Usitatibacter palustris sp. nov., novel members of Usitatibacteraceae fam. nov. within the order Nitrosomonadales isolated from soil.</title>
        <authorList>
            <person name="Huber K.J."/>
            <person name="Neumann-Schaal M."/>
            <person name="Geppert A."/>
            <person name="Luckner M."/>
            <person name="Wanner G."/>
            <person name="Overmann J."/>
        </authorList>
    </citation>
    <scope>NUCLEOTIDE SEQUENCE [LARGE SCALE GENOMIC DNA]</scope>
    <source>
        <strain evidence="12 13">0125_3</strain>
    </source>
</reference>
<keyword evidence="13" id="KW-1185">Reference proteome</keyword>
<organism evidence="12 13">
    <name type="scientific">Usitatibacter rugosus</name>
    <dbReference type="NCBI Taxonomy" id="2732067"/>
    <lineage>
        <taxon>Bacteria</taxon>
        <taxon>Pseudomonadati</taxon>
        <taxon>Pseudomonadota</taxon>
        <taxon>Betaproteobacteria</taxon>
        <taxon>Nitrosomonadales</taxon>
        <taxon>Usitatibacteraceae</taxon>
        <taxon>Usitatibacter</taxon>
    </lineage>
</organism>
<dbReference type="PANTHER" id="PTHR21098">
    <property type="entry name" value="RIBOFLAVIN SYNTHASE ALPHA CHAIN"/>
    <property type="match status" value="1"/>
</dbReference>
<evidence type="ECO:0000313" key="12">
    <source>
        <dbReference type="EMBL" id="QJR10559.1"/>
    </source>
</evidence>
<evidence type="ECO:0000313" key="13">
    <source>
        <dbReference type="Proteomes" id="UP000501534"/>
    </source>
</evidence>
<dbReference type="RefSeq" id="WP_171091168.1">
    <property type="nucleotide sequence ID" value="NZ_CP053069.1"/>
</dbReference>
<evidence type="ECO:0000256" key="10">
    <source>
        <dbReference type="PROSITE-ProRule" id="PRU00524"/>
    </source>
</evidence>
<dbReference type="Gene3D" id="2.40.30.20">
    <property type="match status" value="2"/>
</dbReference>
<evidence type="ECO:0000256" key="8">
    <source>
        <dbReference type="ARBA" id="ARBA00022737"/>
    </source>
</evidence>
<dbReference type="EMBL" id="CP053069">
    <property type="protein sequence ID" value="QJR10559.1"/>
    <property type="molecule type" value="Genomic_DNA"/>
</dbReference>
<dbReference type="Pfam" id="PF00677">
    <property type="entry name" value="Lum_binding"/>
    <property type="match status" value="2"/>
</dbReference>
<name>A0A6M4GTA5_9PROT</name>
<dbReference type="GO" id="GO:0009231">
    <property type="term" value="P:riboflavin biosynthetic process"/>
    <property type="evidence" value="ECO:0007669"/>
    <property type="project" value="UniProtKB-KW"/>
</dbReference>
<proteinExistence type="predicted"/>
<comment type="catalytic activity">
    <reaction evidence="1">
        <text>2 6,7-dimethyl-8-(1-D-ribityl)lumazine + H(+) = 5-amino-6-(D-ribitylamino)uracil + riboflavin</text>
        <dbReference type="Rhea" id="RHEA:20772"/>
        <dbReference type="ChEBI" id="CHEBI:15378"/>
        <dbReference type="ChEBI" id="CHEBI:15934"/>
        <dbReference type="ChEBI" id="CHEBI:57986"/>
        <dbReference type="ChEBI" id="CHEBI:58201"/>
        <dbReference type="EC" id="2.5.1.9"/>
    </reaction>
</comment>
<gene>
    <name evidence="12" type="primary">ribE</name>
    <name evidence="12" type="ORF">DSM104443_01623</name>
</gene>
<evidence type="ECO:0000256" key="3">
    <source>
        <dbReference type="ARBA" id="ARBA00004887"/>
    </source>
</evidence>
<dbReference type="InterPro" id="IPR001783">
    <property type="entry name" value="Lumazine-bd"/>
</dbReference>
<dbReference type="NCBIfam" id="TIGR00187">
    <property type="entry name" value="ribE"/>
    <property type="match status" value="1"/>
</dbReference>
<dbReference type="SUPFAM" id="SSF63380">
    <property type="entry name" value="Riboflavin synthase domain-like"/>
    <property type="match status" value="2"/>
</dbReference>
<dbReference type="GO" id="GO:0004746">
    <property type="term" value="F:riboflavin synthase activity"/>
    <property type="evidence" value="ECO:0007669"/>
    <property type="project" value="UniProtKB-UniRule"/>
</dbReference>
<dbReference type="AlphaFoldDB" id="A0A6M4GTA5"/>
<dbReference type="Proteomes" id="UP000501534">
    <property type="component" value="Chromosome"/>
</dbReference>
<dbReference type="NCBIfam" id="NF006767">
    <property type="entry name" value="PRK09289.1"/>
    <property type="match status" value="1"/>
</dbReference>
<sequence>MFTGIVTAVGRISKAEPQGDGMRLRIDAKALGMDDVGLGDSIAIQGVCHTVVAMDANGFDVDTSRATLLVTTGLEAGRDVNLEKSLRLSDRLGGHLMQGHVDGVGTVTAFEDVGGSWRLEVEAPAALGRYIAKKGSIAIDGVSLTVNSVEGSRFEVNIIPHTRAVTTFRNLARGSRVNVEVDMVARYLERLSLPGSGERA</sequence>
<feature type="domain" description="Lumazine-binding" evidence="11">
    <location>
        <begin position="1"/>
        <end position="95"/>
    </location>
</feature>
<feature type="repeat" description="Lumazine-binding" evidence="10">
    <location>
        <begin position="1"/>
        <end position="95"/>
    </location>
</feature>
<accession>A0A6M4GTA5</accession>
<evidence type="ECO:0000256" key="1">
    <source>
        <dbReference type="ARBA" id="ARBA00000968"/>
    </source>
</evidence>
<comment type="function">
    <text evidence="2">Catalyzes the dismutation of two molecules of 6,7-dimethyl-8-ribityllumazine, resulting in the formation of riboflavin and 5-amino-6-(D-ribitylamino)uracil.</text>
</comment>
<evidence type="ECO:0000256" key="5">
    <source>
        <dbReference type="ARBA" id="ARBA00013950"/>
    </source>
</evidence>
<evidence type="ECO:0000256" key="7">
    <source>
        <dbReference type="ARBA" id="ARBA00022679"/>
    </source>
</evidence>
<comment type="pathway">
    <text evidence="3">Cofactor biosynthesis; riboflavin biosynthesis; riboflavin from 2-hydroxy-3-oxobutyl phosphate and 5-amino-6-(D-ribitylamino)uracil: step 2/2.</text>
</comment>
<dbReference type="PROSITE" id="PS51177">
    <property type="entry name" value="LUMAZINE_BIND"/>
    <property type="match status" value="2"/>
</dbReference>
<dbReference type="InterPro" id="IPR017938">
    <property type="entry name" value="Riboflavin_synthase-like_b-brl"/>
</dbReference>
<dbReference type="FunFam" id="2.40.30.20:FF:000004">
    <property type="entry name" value="Riboflavin synthase, alpha subunit"/>
    <property type="match status" value="1"/>
</dbReference>
<feature type="domain" description="Lumazine-binding" evidence="11">
    <location>
        <begin position="96"/>
        <end position="192"/>
    </location>
</feature>
<dbReference type="EC" id="2.5.1.9" evidence="4 9"/>
<evidence type="ECO:0000256" key="9">
    <source>
        <dbReference type="NCBIfam" id="TIGR00187"/>
    </source>
</evidence>
<dbReference type="InterPro" id="IPR023366">
    <property type="entry name" value="ATP_synth_asu-like_sf"/>
</dbReference>